<proteinExistence type="inferred from homology"/>
<keyword evidence="4" id="KW-0633">Potassium transport</keyword>
<dbReference type="HAMAP" id="MF_01522">
    <property type="entry name" value="Kup"/>
    <property type="match status" value="1"/>
</dbReference>
<evidence type="ECO:0000256" key="11">
    <source>
        <dbReference type="SAM" id="MobiDB-lite"/>
    </source>
</evidence>
<feature type="transmembrane region" description="Helical" evidence="12">
    <location>
        <begin position="463"/>
        <end position="485"/>
    </location>
</feature>
<evidence type="ECO:0000256" key="8">
    <source>
        <dbReference type="ARBA" id="ARBA00022989"/>
    </source>
</evidence>
<evidence type="ECO:0000259" key="13">
    <source>
        <dbReference type="Pfam" id="PF02705"/>
    </source>
</evidence>
<feature type="compositionally biased region" description="Basic and acidic residues" evidence="11">
    <location>
        <begin position="72"/>
        <end position="84"/>
    </location>
</feature>
<evidence type="ECO:0000256" key="3">
    <source>
        <dbReference type="ARBA" id="ARBA00022475"/>
    </source>
</evidence>
<keyword evidence="7" id="KW-0630">Potassium</keyword>
<dbReference type="InterPro" id="IPR053952">
    <property type="entry name" value="K_trans_C"/>
</dbReference>
<keyword evidence="16" id="KW-1185">Reference proteome</keyword>
<gene>
    <name evidence="15" type="ORF">PROFUN_11515</name>
</gene>
<dbReference type="GO" id="GO:0015079">
    <property type="term" value="F:potassium ion transmembrane transporter activity"/>
    <property type="evidence" value="ECO:0007669"/>
    <property type="project" value="InterPro"/>
</dbReference>
<evidence type="ECO:0000256" key="9">
    <source>
        <dbReference type="ARBA" id="ARBA00023065"/>
    </source>
</evidence>
<feature type="transmembrane region" description="Helical" evidence="12">
    <location>
        <begin position="437"/>
        <end position="457"/>
    </location>
</feature>
<comment type="caution">
    <text evidence="15">The sequence shown here is derived from an EMBL/GenBank/DDBJ whole genome shotgun (WGS) entry which is preliminary data.</text>
</comment>
<keyword evidence="6" id="KW-0769">Symport</keyword>
<evidence type="ECO:0000313" key="16">
    <source>
        <dbReference type="Proteomes" id="UP000241769"/>
    </source>
</evidence>
<organism evidence="15 16">
    <name type="scientific">Planoprotostelium fungivorum</name>
    <dbReference type="NCBI Taxonomy" id="1890364"/>
    <lineage>
        <taxon>Eukaryota</taxon>
        <taxon>Amoebozoa</taxon>
        <taxon>Evosea</taxon>
        <taxon>Variosea</taxon>
        <taxon>Cavosteliida</taxon>
        <taxon>Cavosteliaceae</taxon>
        <taxon>Planoprotostelium</taxon>
    </lineage>
</organism>
<reference evidence="15 16" key="1">
    <citation type="journal article" date="2018" name="Genome Biol. Evol.">
        <title>Multiple Roots of Fruiting Body Formation in Amoebozoa.</title>
        <authorList>
            <person name="Hillmann F."/>
            <person name="Forbes G."/>
            <person name="Novohradska S."/>
            <person name="Ferling I."/>
            <person name="Riege K."/>
            <person name="Groth M."/>
            <person name="Westermann M."/>
            <person name="Marz M."/>
            <person name="Spaller T."/>
            <person name="Winckler T."/>
            <person name="Schaap P."/>
            <person name="Glockner G."/>
        </authorList>
    </citation>
    <scope>NUCLEOTIDE SEQUENCE [LARGE SCALE GENOMIC DNA]</scope>
    <source>
        <strain evidence="15 16">Jena</strain>
    </source>
</reference>
<evidence type="ECO:0000256" key="1">
    <source>
        <dbReference type="ARBA" id="ARBA00004141"/>
    </source>
</evidence>
<dbReference type="InterPro" id="IPR003855">
    <property type="entry name" value="K+_transporter"/>
</dbReference>
<feature type="transmembrane region" description="Helical" evidence="12">
    <location>
        <begin position="497"/>
        <end position="516"/>
    </location>
</feature>
<evidence type="ECO:0000256" key="12">
    <source>
        <dbReference type="SAM" id="Phobius"/>
    </source>
</evidence>
<feature type="transmembrane region" description="Helical" evidence="12">
    <location>
        <begin position="345"/>
        <end position="367"/>
    </location>
</feature>
<feature type="domain" description="K+ potassium transporter C-terminal" evidence="14">
    <location>
        <begin position="635"/>
        <end position="789"/>
    </location>
</feature>
<feature type="transmembrane region" description="Helical" evidence="12">
    <location>
        <begin position="152"/>
        <end position="170"/>
    </location>
</feature>
<feature type="transmembrane region" description="Helical" evidence="12">
    <location>
        <begin position="197"/>
        <end position="219"/>
    </location>
</feature>
<feature type="domain" description="K+ potassium transporter integral membrane" evidence="13">
    <location>
        <begin position="113"/>
        <end position="555"/>
    </location>
</feature>
<evidence type="ECO:0000256" key="10">
    <source>
        <dbReference type="ARBA" id="ARBA00023136"/>
    </source>
</evidence>
<keyword evidence="10 12" id="KW-0472">Membrane</keyword>
<dbReference type="Pfam" id="PF22776">
    <property type="entry name" value="K_trans_C"/>
    <property type="match status" value="1"/>
</dbReference>
<dbReference type="FunCoup" id="A0A2P6NA00">
    <property type="interactions" value="41"/>
</dbReference>
<dbReference type="InParanoid" id="A0A2P6NA00"/>
<keyword evidence="3" id="KW-1003">Cell membrane</keyword>
<dbReference type="Proteomes" id="UP000241769">
    <property type="component" value="Unassembled WGS sequence"/>
</dbReference>
<feature type="transmembrane region" description="Helical" evidence="12">
    <location>
        <begin position="231"/>
        <end position="257"/>
    </location>
</feature>
<feature type="region of interest" description="Disordered" evidence="11">
    <location>
        <begin position="42"/>
        <end position="84"/>
    </location>
</feature>
<dbReference type="GO" id="GO:0015293">
    <property type="term" value="F:symporter activity"/>
    <property type="evidence" value="ECO:0007669"/>
    <property type="project" value="UniProtKB-KW"/>
</dbReference>
<evidence type="ECO:0000256" key="5">
    <source>
        <dbReference type="ARBA" id="ARBA00022692"/>
    </source>
</evidence>
<keyword evidence="9" id="KW-0406">Ion transport</keyword>
<dbReference type="OrthoDB" id="504708at2759"/>
<protein>
    <recommendedName>
        <fullName evidence="17">Potassium transporter</fullName>
    </recommendedName>
</protein>
<evidence type="ECO:0000256" key="4">
    <source>
        <dbReference type="ARBA" id="ARBA00022538"/>
    </source>
</evidence>
<keyword evidence="8 12" id="KW-1133">Transmembrane helix</keyword>
<keyword evidence="5 12" id="KW-0812">Transmembrane</keyword>
<evidence type="ECO:0000256" key="2">
    <source>
        <dbReference type="ARBA" id="ARBA00022448"/>
    </source>
</evidence>
<evidence type="ECO:0008006" key="17">
    <source>
        <dbReference type="Google" id="ProtNLM"/>
    </source>
</evidence>
<accession>A0A2P6NA00</accession>
<dbReference type="EMBL" id="MDYQ01000138">
    <property type="protein sequence ID" value="PRP80775.1"/>
    <property type="molecule type" value="Genomic_DNA"/>
</dbReference>
<dbReference type="PANTHER" id="PTHR30540">
    <property type="entry name" value="OSMOTIC STRESS POTASSIUM TRANSPORTER"/>
    <property type="match status" value="1"/>
</dbReference>
<dbReference type="InterPro" id="IPR023051">
    <property type="entry name" value="Kup"/>
</dbReference>
<evidence type="ECO:0000256" key="7">
    <source>
        <dbReference type="ARBA" id="ARBA00022958"/>
    </source>
</evidence>
<keyword evidence="2" id="KW-0813">Transport</keyword>
<feature type="transmembrane region" description="Helical" evidence="12">
    <location>
        <begin position="109"/>
        <end position="132"/>
    </location>
</feature>
<feature type="transmembrane region" description="Helical" evidence="12">
    <location>
        <begin position="269"/>
        <end position="289"/>
    </location>
</feature>
<feature type="transmembrane region" description="Helical" evidence="12">
    <location>
        <begin position="387"/>
        <end position="416"/>
    </location>
</feature>
<dbReference type="Pfam" id="PF02705">
    <property type="entry name" value="K_trans"/>
    <property type="match status" value="1"/>
</dbReference>
<evidence type="ECO:0000313" key="15">
    <source>
        <dbReference type="EMBL" id="PRP80775.1"/>
    </source>
</evidence>
<dbReference type="GO" id="GO:0016020">
    <property type="term" value="C:membrane"/>
    <property type="evidence" value="ECO:0007669"/>
    <property type="project" value="UniProtKB-SubCell"/>
</dbReference>
<dbReference type="AlphaFoldDB" id="A0A2P6NA00"/>
<dbReference type="InterPro" id="IPR053951">
    <property type="entry name" value="K_trans_N"/>
</dbReference>
<feature type="transmembrane region" description="Helical" evidence="12">
    <location>
        <begin position="522"/>
        <end position="541"/>
    </location>
</feature>
<sequence length="791" mass="88049">MYGLHFTSNSTRYPPSSTLDLTPDRYFESYYVVRTLRDPPSRLRKRAYPTSLQQNSSREGNRAFPRKSNVSNEERRSLSKDLRGIQEVEQTDIPQGILPPDGLSHSSNIVLLTIRALGVIYGDIGTSVLYVLSTLFSNGQPAEDDVFGGLSLILWSLILLVTFKYVLFILTADNHGEGGTFALTGLLMRRSSTTPKWLVLPVLIFSIIGASFTIADGALTPAVSVLSAIEGIAVFADGVTEAIIPITLVILVIFFILQRFGTSKIGIAFGPIMLVWFATIATLGIYRIIGRPDIFKCFNPWYAIRSLFTNGWDGFAQLGTVFLAVTGLEALYADLGHFGRLPIRLSWLFVVMPCLMLNYLGQGALLLEHPDLYGNPFYYMAPSWFQWPLLVIATLATIIASQALVSGSFSLISAAIAMGFCPPLHIHHTSKRVLGQIYIAEINYLLLILTIAIVLGFKHSVNITQAYGVTVCTVMLLTSLAFILVMRYSWKFPLWRVLPFCFFLLLDGLFIVAVYTKVPNGGWVSLMIGAIISVLLLSWMAGQRSLHRWTQNIRVMDVKTLENLLNEPTTTRQIVRGEVAERLSAEARRSSGLMRSETVVDGRNETEMVVLQMDTPEVRRISLGSFPFQHINRVPGMGVFLATPNSKADIPLVLELLVERLPALPDVVVILKVETKKVPFVTSASRITVKPLARGVYSMTVRFGYSESKMNVMPVIHLAQASHGLPEAAPVTFFLDAFEIHVHLKKNIKSVLRWAPNTLFSLENRIFPGHRRNIHIPMDHSLEIKTAAHLE</sequence>
<evidence type="ECO:0000256" key="6">
    <source>
        <dbReference type="ARBA" id="ARBA00022847"/>
    </source>
</evidence>
<dbReference type="PANTHER" id="PTHR30540:SF83">
    <property type="entry name" value="K+ POTASSIUM TRANSPORTER"/>
    <property type="match status" value="1"/>
</dbReference>
<dbReference type="STRING" id="1890364.A0A2P6NA00"/>
<evidence type="ECO:0000259" key="14">
    <source>
        <dbReference type="Pfam" id="PF22776"/>
    </source>
</evidence>
<name>A0A2P6NA00_9EUKA</name>
<comment type="subcellular location">
    <subcellularLocation>
        <location evidence="1">Membrane</location>
        <topology evidence="1">Multi-pass membrane protein</topology>
    </subcellularLocation>
</comment>
<feature type="transmembrane region" description="Helical" evidence="12">
    <location>
        <begin position="315"/>
        <end position="333"/>
    </location>
</feature>